<accession>A0A0E9T6R1</accession>
<reference evidence="1" key="2">
    <citation type="journal article" date="2015" name="Fish Shellfish Immunol.">
        <title>Early steps in the European eel (Anguilla anguilla)-Vibrio vulnificus interaction in the gills: Role of the RtxA13 toxin.</title>
        <authorList>
            <person name="Callol A."/>
            <person name="Pajuelo D."/>
            <person name="Ebbesson L."/>
            <person name="Teles M."/>
            <person name="MacKenzie S."/>
            <person name="Amaro C."/>
        </authorList>
    </citation>
    <scope>NUCLEOTIDE SEQUENCE</scope>
</reference>
<proteinExistence type="predicted"/>
<name>A0A0E9T6R1_ANGAN</name>
<reference evidence="1" key="1">
    <citation type="submission" date="2014-11" db="EMBL/GenBank/DDBJ databases">
        <authorList>
            <person name="Amaro Gonzalez C."/>
        </authorList>
    </citation>
    <scope>NUCLEOTIDE SEQUENCE</scope>
</reference>
<evidence type="ECO:0000313" key="1">
    <source>
        <dbReference type="EMBL" id="JAH49122.1"/>
    </source>
</evidence>
<dbReference type="AlphaFoldDB" id="A0A0E9T6R1"/>
<dbReference type="EMBL" id="GBXM01059455">
    <property type="protein sequence ID" value="JAH49122.1"/>
    <property type="molecule type" value="Transcribed_RNA"/>
</dbReference>
<sequence>MSSLLNIKAFLEIKPFIPFILWHRRLYIVFGYYGSYKYTFIKANNSRLHTLPPAAFLRYLGSAIENRF</sequence>
<organism evidence="1">
    <name type="scientific">Anguilla anguilla</name>
    <name type="common">European freshwater eel</name>
    <name type="synonym">Muraena anguilla</name>
    <dbReference type="NCBI Taxonomy" id="7936"/>
    <lineage>
        <taxon>Eukaryota</taxon>
        <taxon>Metazoa</taxon>
        <taxon>Chordata</taxon>
        <taxon>Craniata</taxon>
        <taxon>Vertebrata</taxon>
        <taxon>Euteleostomi</taxon>
        <taxon>Actinopterygii</taxon>
        <taxon>Neopterygii</taxon>
        <taxon>Teleostei</taxon>
        <taxon>Anguilliformes</taxon>
        <taxon>Anguillidae</taxon>
        <taxon>Anguilla</taxon>
    </lineage>
</organism>
<protein>
    <submittedName>
        <fullName evidence="1">Uncharacterized protein</fullName>
    </submittedName>
</protein>